<dbReference type="RefSeq" id="WP_006100532.1">
    <property type="nucleotide sequence ID" value="NZ_DS989847.1"/>
</dbReference>
<feature type="region of interest" description="Disordered" evidence="1">
    <location>
        <begin position="79"/>
        <end position="115"/>
    </location>
</feature>
<dbReference type="PANTHER" id="PTHR39338">
    <property type="entry name" value="BLL5662 PROTEIN-RELATED"/>
    <property type="match status" value="1"/>
</dbReference>
<protein>
    <submittedName>
        <fullName evidence="2">VWA domain containing CoxE-like protein</fullName>
    </submittedName>
</protein>
<dbReference type="OrthoDB" id="9764216at2"/>
<keyword evidence="3" id="KW-1185">Reference proteome</keyword>
<dbReference type="AlphaFoldDB" id="B4VQ82"/>
<dbReference type="PANTHER" id="PTHR39338:SF7">
    <property type="entry name" value="BLL6692 PROTEIN"/>
    <property type="match status" value="1"/>
</dbReference>
<accession>B4VQ82</accession>
<dbReference type="STRING" id="118168.MC7420_5482"/>
<reference evidence="2 3" key="1">
    <citation type="submission" date="2008-07" db="EMBL/GenBank/DDBJ databases">
        <authorList>
            <person name="Tandeau de Marsac N."/>
            <person name="Ferriera S."/>
            <person name="Johnson J."/>
            <person name="Kravitz S."/>
            <person name="Beeson K."/>
            <person name="Sutton G."/>
            <person name="Rogers Y.-H."/>
            <person name="Friedman R."/>
            <person name="Frazier M."/>
            <person name="Venter J.C."/>
        </authorList>
    </citation>
    <scope>NUCLEOTIDE SEQUENCE [LARGE SCALE GENOMIC DNA]</scope>
    <source>
        <strain evidence="2 3">PCC 7420</strain>
    </source>
</reference>
<gene>
    <name evidence="2" type="ORF">MC7420_5482</name>
</gene>
<dbReference type="Proteomes" id="UP000003835">
    <property type="component" value="Unassembled WGS sequence"/>
</dbReference>
<proteinExistence type="predicted"/>
<sequence length="354" mass="40263">MKNDTIQPILSRLFNRLRQSGFNLGVGEYRAALQAIEGGYGSSSLEELERVLTLLWCHSRAEQSQFQFIWESVIADTSTVEPKPPRRTSKPEPSPEPQDKPLPAPSPQPVESVQPQPTLELAPLPIRAPFTPVETEDTPQLQTDRPISRRAMVYSWRYLRRPILDDPEDVLDERATVETVARQGFFLTPVYRRRERNAAHLLLLIDQDGSMTPFHRFTRDLVETAQYESSIGQVDVSYFHNIPAKSVYRDPYLTQPVLLKRVLATCDNNTSVFIVSDAGAARGYRRLERIRATTEVLFQIKQQTNLIAWLNPMPQERWGSTSAQLIAHLVPMYPMDNDGLSHAIDIVRGQPLPP</sequence>
<name>B4VQ82_9CYAN</name>
<dbReference type="HOGENOM" id="CLU_789492_0_0_3"/>
<dbReference type="EMBL" id="DS989847">
    <property type="protein sequence ID" value="EDX76048.1"/>
    <property type="molecule type" value="Genomic_DNA"/>
</dbReference>
<evidence type="ECO:0000313" key="3">
    <source>
        <dbReference type="Proteomes" id="UP000003835"/>
    </source>
</evidence>
<evidence type="ECO:0000256" key="1">
    <source>
        <dbReference type="SAM" id="MobiDB-lite"/>
    </source>
</evidence>
<feature type="compositionally biased region" description="Pro residues" evidence="1">
    <location>
        <begin position="92"/>
        <end position="108"/>
    </location>
</feature>
<evidence type="ECO:0000313" key="2">
    <source>
        <dbReference type="EMBL" id="EDX76048.1"/>
    </source>
</evidence>
<dbReference type="eggNOG" id="COG3825">
    <property type="taxonomic scope" value="Bacteria"/>
</dbReference>
<organism evidence="2 3">
    <name type="scientific">Coleofasciculus chthonoplastes PCC 7420</name>
    <dbReference type="NCBI Taxonomy" id="118168"/>
    <lineage>
        <taxon>Bacteria</taxon>
        <taxon>Bacillati</taxon>
        <taxon>Cyanobacteriota</taxon>
        <taxon>Cyanophyceae</taxon>
        <taxon>Coleofasciculales</taxon>
        <taxon>Coleofasciculaceae</taxon>
        <taxon>Coleofasciculus</taxon>
    </lineage>
</organism>